<organism evidence="1 2">
    <name type="scientific">candidate division WWE3 bacterium GW2011_GWE1_41_27</name>
    <dbReference type="NCBI Taxonomy" id="1619131"/>
    <lineage>
        <taxon>Bacteria</taxon>
        <taxon>Katanobacteria</taxon>
    </lineage>
</organism>
<comment type="caution">
    <text evidence="1">The sequence shown here is derived from an EMBL/GenBank/DDBJ whole genome shotgun (WGS) entry which is preliminary data.</text>
</comment>
<dbReference type="AlphaFoldDB" id="A0A0G0VZ34"/>
<name>A0A0G0VZ34_UNCKA</name>
<evidence type="ECO:0000313" key="1">
    <source>
        <dbReference type="EMBL" id="KKS06024.1"/>
    </source>
</evidence>
<reference evidence="1 2" key="1">
    <citation type="journal article" date="2015" name="Nature">
        <title>rRNA introns, odd ribosomes, and small enigmatic genomes across a large radiation of phyla.</title>
        <authorList>
            <person name="Brown C.T."/>
            <person name="Hug L.A."/>
            <person name="Thomas B.C."/>
            <person name="Sharon I."/>
            <person name="Castelle C.J."/>
            <person name="Singh A."/>
            <person name="Wilkins M.J."/>
            <person name="Williams K.H."/>
            <person name="Banfield J.F."/>
        </authorList>
    </citation>
    <scope>NUCLEOTIDE SEQUENCE [LARGE SCALE GENOMIC DNA]</scope>
</reference>
<dbReference type="EMBL" id="LCBF01000037">
    <property type="protein sequence ID" value="KKS06024.1"/>
    <property type="molecule type" value="Genomic_DNA"/>
</dbReference>
<sequence length="206" mass="24431">MNWLLTKTGIAPARDQIQIKKIADSILVLPNHEYRIILETSSINFELKSEEEQDVIIDSFQNFLNSLPCAIQILVRVREIDIDKYVEEIEHLKDQETEVIYQKQIENYSSFVKKLVSGNTILSRRFYIILPYHHTDRSEDWSLIKEHLNLNRDIVTKGLERMQMRVRPLTSIEMINLFYAFYNQDNLKTQPITKQSLEALFKHDYV</sequence>
<proteinExistence type="predicted"/>
<dbReference type="Proteomes" id="UP000034544">
    <property type="component" value="Unassembled WGS sequence"/>
</dbReference>
<protein>
    <submittedName>
        <fullName evidence="1">Type IV secretory pathway VirB4 protein</fullName>
    </submittedName>
</protein>
<evidence type="ECO:0000313" key="2">
    <source>
        <dbReference type="Proteomes" id="UP000034544"/>
    </source>
</evidence>
<accession>A0A0G0VZ34</accession>
<gene>
    <name evidence="1" type="ORF">UU59_C0037G0009</name>
</gene>